<dbReference type="GO" id="GO:0003755">
    <property type="term" value="F:peptidyl-prolyl cis-trans isomerase activity"/>
    <property type="evidence" value="ECO:0007669"/>
    <property type="project" value="UniProtKB-UniRule"/>
</dbReference>
<organism evidence="8 11">
    <name type="scientific">Bacteroides fragilis</name>
    <dbReference type="NCBI Taxonomy" id="817"/>
    <lineage>
        <taxon>Bacteria</taxon>
        <taxon>Pseudomonadati</taxon>
        <taxon>Bacteroidota</taxon>
        <taxon>Bacteroidia</taxon>
        <taxon>Bacteroidales</taxon>
        <taxon>Bacteroidaceae</taxon>
        <taxon>Bacteroides</taxon>
    </lineage>
</organism>
<evidence type="ECO:0000256" key="3">
    <source>
        <dbReference type="ARBA" id="ARBA00023110"/>
    </source>
</evidence>
<name>A0A081U5Z2_BACFG</name>
<dbReference type="InterPro" id="IPR001179">
    <property type="entry name" value="PPIase_FKBP_dom"/>
</dbReference>
<dbReference type="RefSeq" id="WP_032530868.1">
    <property type="nucleotide sequence ID" value="NZ_CP036553.1"/>
</dbReference>
<evidence type="ECO:0000256" key="4">
    <source>
        <dbReference type="ARBA" id="ARBA00023235"/>
    </source>
</evidence>
<evidence type="ECO:0000256" key="2">
    <source>
        <dbReference type="ARBA" id="ARBA00006577"/>
    </source>
</evidence>
<dbReference type="Proteomes" id="UP000028294">
    <property type="component" value="Chromosome"/>
</dbReference>
<dbReference type="EC" id="5.2.1.8" evidence="6"/>
<sequence length="133" mass="15048">MGRKEEYKLQNEQFMQALRAEADVCELPCGILYKVLEEGSGTATPRPGSVVSVHYRGTLINGREFDNSWKRNCPEAFRLSEVIEGWQIALQKMRVGDRWIIYIPYTMGYGTRTSGPIPAFSTLVFEVQLLGIA</sequence>
<dbReference type="PANTHER" id="PTHR43811">
    <property type="entry name" value="FKBP-TYPE PEPTIDYL-PROLYL CIS-TRANS ISOMERASE FKPA"/>
    <property type="match status" value="1"/>
</dbReference>
<evidence type="ECO:0000313" key="9">
    <source>
        <dbReference type="EMBL" id="QCQ37187.1"/>
    </source>
</evidence>
<comment type="similarity">
    <text evidence="2 6">Belongs to the FKBP-type PPIase family.</text>
</comment>
<dbReference type="InterPro" id="IPR046357">
    <property type="entry name" value="PPIase_dom_sf"/>
</dbReference>
<dbReference type="PANTHER" id="PTHR43811:SF19">
    <property type="entry name" value="39 KDA FK506-BINDING NUCLEAR PROTEIN"/>
    <property type="match status" value="1"/>
</dbReference>
<dbReference type="EMBL" id="CP036553">
    <property type="protein sequence ID" value="QCQ37187.1"/>
    <property type="molecule type" value="Genomic_DNA"/>
</dbReference>
<comment type="catalytic activity">
    <reaction evidence="1 5 6">
        <text>[protein]-peptidylproline (omega=180) = [protein]-peptidylproline (omega=0)</text>
        <dbReference type="Rhea" id="RHEA:16237"/>
        <dbReference type="Rhea" id="RHEA-COMP:10747"/>
        <dbReference type="Rhea" id="RHEA-COMP:10748"/>
        <dbReference type="ChEBI" id="CHEBI:83833"/>
        <dbReference type="ChEBI" id="CHEBI:83834"/>
        <dbReference type="EC" id="5.2.1.8"/>
    </reaction>
</comment>
<evidence type="ECO:0000313" key="8">
    <source>
        <dbReference type="EMBL" id="MCZ2686463.1"/>
    </source>
</evidence>
<reference evidence="8" key="2">
    <citation type="submission" date="2022-12" db="EMBL/GenBank/DDBJ databases">
        <title>Development of a Multilocus Sequence Typing Scheme for Bacteroides fragilis Based on Whole Genome Sequencing Data and Clinical Application.</title>
        <authorList>
            <person name="Nielsen F.D."/>
            <person name="Justesen U.S."/>
        </authorList>
    </citation>
    <scope>NUCLEOTIDE SEQUENCE</scope>
    <source>
        <strain evidence="8">BF_AM_ODE_DK_2015_4</strain>
    </source>
</reference>
<dbReference type="EMBL" id="JAPTZU010000001">
    <property type="protein sequence ID" value="MCZ2686463.1"/>
    <property type="molecule type" value="Genomic_DNA"/>
</dbReference>
<keyword evidence="3 5" id="KW-0697">Rotamase</keyword>
<dbReference type="Gene3D" id="3.10.50.40">
    <property type="match status" value="1"/>
</dbReference>
<dbReference type="PROSITE" id="PS50059">
    <property type="entry name" value="FKBP_PPIASE"/>
    <property type="match status" value="1"/>
</dbReference>
<keyword evidence="4 5" id="KW-0413">Isomerase</keyword>
<proteinExistence type="inferred from homology"/>
<evidence type="ECO:0000256" key="1">
    <source>
        <dbReference type="ARBA" id="ARBA00000971"/>
    </source>
</evidence>
<evidence type="ECO:0000313" key="11">
    <source>
        <dbReference type="Proteomes" id="UP001079672"/>
    </source>
</evidence>
<dbReference type="Pfam" id="PF00254">
    <property type="entry name" value="FKBP_C"/>
    <property type="match status" value="1"/>
</dbReference>
<accession>A0A081U5Z2</accession>
<evidence type="ECO:0000313" key="10">
    <source>
        <dbReference type="Proteomes" id="UP000028294"/>
    </source>
</evidence>
<evidence type="ECO:0000256" key="6">
    <source>
        <dbReference type="RuleBase" id="RU003915"/>
    </source>
</evidence>
<reference evidence="9 10" key="1">
    <citation type="submission" date="2019-03" db="EMBL/GenBank/DDBJ databases">
        <title>Complete genome assembly of MDR B. fragilis.</title>
        <authorList>
            <person name="Sydenham T.V."/>
            <person name="Hasman H."/>
            <person name="Justesen U.S."/>
        </authorList>
    </citation>
    <scope>NUCLEOTIDE SEQUENCE [LARGE SCALE GENOMIC DNA]</scope>
    <source>
        <strain evidence="9 10">DCMOUH0067B</strain>
    </source>
</reference>
<dbReference type="GeneID" id="99671431"/>
<feature type="domain" description="PPIase FKBP-type" evidence="7">
    <location>
        <begin position="48"/>
        <end position="133"/>
    </location>
</feature>
<dbReference type="Proteomes" id="UP001079672">
    <property type="component" value="Unassembled WGS sequence"/>
</dbReference>
<protein>
    <recommendedName>
        <fullName evidence="6">Peptidyl-prolyl cis-trans isomerase</fullName>
        <ecNumber evidence="6">5.2.1.8</ecNumber>
    </recommendedName>
</protein>
<evidence type="ECO:0000259" key="7">
    <source>
        <dbReference type="PROSITE" id="PS50059"/>
    </source>
</evidence>
<dbReference type="SUPFAM" id="SSF54534">
    <property type="entry name" value="FKBP-like"/>
    <property type="match status" value="1"/>
</dbReference>
<dbReference type="AlphaFoldDB" id="A0A081U5Z2"/>
<evidence type="ECO:0000256" key="5">
    <source>
        <dbReference type="PROSITE-ProRule" id="PRU00277"/>
    </source>
</evidence>
<gene>
    <name evidence="9" type="ORF">IA74_014310</name>
    <name evidence="8" type="ORF">O1433_02975</name>
</gene>